<evidence type="ECO:0000259" key="1">
    <source>
        <dbReference type="Pfam" id="PF00535"/>
    </source>
</evidence>
<sequence>MNKPLVSIIIPTYQHASSLPMCLDSIFDQTYQNIEIIVVDDGSTDDTLEVLSKFKDRIHIIKQENQGSNPARNRGWKVAKGDYVIFCDADVAMRPDMIEKMYQALENKVDASFAYSAFTFGWKTFHGVKFDANKLREHNYIHTTSLVRAKDFPGFDPEIKRLQDWDVWLTMLENDKTAVLVDEVLFSVDIAGASRIGSSWLPSMAYQIPWKFFRWTPERVKKYEQAHQIISSKHRL</sequence>
<dbReference type="PANTHER" id="PTHR43685:SF2">
    <property type="entry name" value="GLYCOSYLTRANSFERASE 2-LIKE DOMAIN-CONTAINING PROTEIN"/>
    <property type="match status" value="1"/>
</dbReference>
<dbReference type="PATRIC" id="fig|1618983.3.peg.775"/>
<dbReference type="AlphaFoldDB" id="A0A0G0VF87"/>
<dbReference type="GO" id="GO:0016740">
    <property type="term" value="F:transferase activity"/>
    <property type="evidence" value="ECO:0007669"/>
    <property type="project" value="UniProtKB-KW"/>
</dbReference>
<evidence type="ECO:0000313" key="3">
    <source>
        <dbReference type="Proteomes" id="UP000033930"/>
    </source>
</evidence>
<gene>
    <name evidence="2" type="ORF">UU50_C0019G0019</name>
</gene>
<dbReference type="SUPFAM" id="SSF53448">
    <property type="entry name" value="Nucleotide-diphospho-sugar transferases"/>
    <property type="match status" value="1"/>
</dbReference>
<keyword evidence="2" id="KW-0808">Transferase</keyword>
<accession>A0A0G0VF87</accession>
<feature type="domain" description="Glycosyltransferase 2-like" evidence="1">
    <location>
        <begin position="7"/>
        <end position="132"/>
    </location>
</feature>
<comment type="caution">
    <text evidence="2">The sequence shown here is derived from an EMBL/GenBank/DDBJ whole genome shotgun (WGS) entry which is preliminary data.</text>
</comment>
<reference evidence="2 3" key="1">
    <citation type="journal article" date="2015" name="Nature">
        <title>rRNA introns, odd ribosomes, and small enigmatic genomes across a large radiation of phyla.</title>
        <authorList>
            <person name="Brown C.T."/>
            <person name="Hug L.A."/>
            <person name="Thomas B.C."/>
            <person name="Sharon I."/>
            <person name="Castelle C.J."/>
            <person name="Singh A."/>
            <person name="Wilkins M.J."/>
            <person name="Williams K.H."/>
            <person name="Banfield J.F."/>
        </authorList>
    </citation>
    <scope>NUCLEOTIDE SEQUENCE [LARGE SCALE GENOMIC DNA]</scope>
</reference>
<dbReference type="InterPro" id="IPR050834">
    <property type="entry name" value="Glycosyltransf_2"/>
</dbReference>
<organism evidence="2 3">
    <name type="scientific">Candidatus Uhrbacteria bacterium GW2011_GWC1_41_20</name>
    <dbReference type="NCBI Taxonomy" id="1618983"/>
    <lineage>
        <taxon>Bacteria</taxon>
        <taxon>Candidatus Uhriibacteriota</taxon>
    </lineage>
</organism>
<dbReference type="Gene3D" id="3.90.550.10">
    <property type="entry name" value="Spore Coat Polysaccharide Biosynthesis Protein SpsA, Chain A"/>
    <property type="match status" value="1"/>
</dbReference>
<dbReference type="EMBL" id="LCAW01000019">
    <property type="protein sequence ID" value="KKR98311.1"/>
    <property type="molecule type" value="Genomic_DNA"/>
</dbReference>
<protein>
    <submittedName>
        <fullName evidence="2">Glycosyl transferase family 2</fullName>
    </submittedName>
</protein>
<dbReference type="Proteomes" id="UP000033930">
    <property type="component" value="Unassembled WGS sequence"/>
</dbReference>
<proteinExistence type="predicted"/>
<dbReference type="InterPro" id="IPR001173">
    <property type="entry name" value="Glyco_trans_2-like"/>
</dbReference>
<dbReference type="CDD" id="cd00761">
    <property type="entry name" value="Glyco_tranf_GTA_type"/>
    <property type="match status" value="1"/>
</dbReference>
<dbReference type="InterPro" id="IPR029044">
    <property type="entry name" value="Nucleotide-diphossugar_trans"/>
</dbReference>
<dbReference type="PANTHER" id="PTHR43685">
    <property type="entry name" value="GLYCOSYLTRANSFERASE"/>
    <property type="match status" value="1"/>
</dbReference>
<evidence type="ECO:0000313" key="2">
    <source>
        <dbReference type="EMBL" id="KKR98311.1"/>
    </source>
</evidence>
<name>A0A0G0VF87_9BACT</name>
<dbReference type="Pfam" id="PF00535">
    <property type="entry name" value="Glycos_transf_2"/>
    <property type="match status" value="1"/>
</dbReference>